<accession>A0AB39L775</accession>
<feature type="transmembrane region" description="Helical" evidence="1">
    <location>
        <begin position="242"/>
        <end position="261"/>
    </location>
</feature>
<dbReference type="AlphaFoldDB" id="A0AB39L775"/>
<feature type="transmembrane region" description="Helical" evidence="1">
    <location>
        <begin position="273"/>
        <end position="293"/>
    </location>
</feature>
<dbReference type="RefSeq" id="WP_369046554.1">
    <property type="nucleotide sequence ID" value="NZ_CP163302.1"/>
</dbReference>
<dbReference type="KEGG" id="spue:AB5L97_04035"/>
<name>A0AB39L775_9MICC</name>
<evidence type="ECO:0000313" key="2">
    <source>
        <dbReference type="EMBL" id="XDP46195.1"/>
    </source>
</evidence>
<sequence length="393" mass="38180">MARSGGALAVLRTVALTAVTVSPTFLMGSMAVQIRQDIDLGPAGIGIGAAVMFGVGGLLAPLSGALVERAGPRAGMAGAALLTSVALLGMASATDFGNLAAALAVAGAANALGQPATNIGLSRAIVPHRLGTALGAKQASIPTASLLGGLAVPMGALAVGWRWMFVSAAAIALFVGLWNWTRALAAAPAPSVPTGGSVPRAGTSRPAMVLFSCGGGLAAAAATSLGIFLVDSAVSSGISPGMAGGVFAAVAAIGLLARVAAGALIDARPLWSPYLLVAAMLVVGSVGFGFLAVGSPWGIAAGALFAYGAGWAWPGLMHYGVVRGGHAGVGRATGYLQIGLSLGAACGPLAFGLISEEWSYGASWALAGVALAGSAAVIAVGNALDSRSHPTQP</sequence>
<dbReference type="Pfam" id="PF07690">
    <property type="entry name" value="MFS_1"/>
    <property type="match status" value="1"/>
</dbReference>
<dbReference type="PANTHER" id="PTHR23527:SF1">
    <property type="entry name" value="BLL3282 PROTEIN"/>
    <property type="match status" value="1"/>
</dbReference>
<dbReference type="GO" id="GO:0022857">
    <property type="term" value="F:transmembrane transporter activity"/>
    <property type="evidence" value="ECO:0007669"/>
    <property type="project" value="InterPro"/>
</dbReference>
<dbReference type="InterPro" id="IPR011701">
    <property type="entry name" value="MFS"/>
</dbReference>
<feature type="transmembrane region" description="Helical" evidence="1">
    <location>
        <begin position="160"/>
        <end position="180"/>
    </location>
</feature>
<proteinExistence type="predicted"/>
<dbReference type="InterPro" id="IPR036259">
    <property type="entry name" value="MFS_trans_sf"/>
</dbReference>
<feature type="transmembrane region" description="Helical" evidence="1">
    <location>
        <begin position="45"/>
        <end position="67"/>
    </location>
</feature>
<feature type="transmembrane region" description="Helical" evidence="1">
    <location>
        <begin position="360"/>
        <end position="384"/>
    </location>
</feature>
<feature type="transmembrane region" description="Helical" evidence="1">
    <location>
        <begin position="299"/>
        <end position="322"/>
    </location>
</feature>
<keyword evidence="1" id="KW-0812">Transmembrane</keyword>
<feature type="transmembrane region" description="Helical" evidence="1">
    <location>
        <begin position="207"/>
        <end position="230"/>
    </location>
</feature>
<feature type="transmembrane region" description="Helical" evidence="1">
    <location>
        <begin position="334"/>
        <end position="354"/>
    </location>
</feature>
<keyword evidence="1" id="KW-1133">Transmembrane helix</keyword>
<dbReference type="Gene3D" id="1.20.1250.20">
    <property type="entry name" value="MFS general substrate transporter like domains"/>
    <property type="match status" value="2"/>
</dbReference>
<feature type="transmembrane region" description="Helical" evidence="1">
    <location>
        <begin position="74"/>
        <end position="93"/>
    </location>
</feature>
<dbReference type="SUPFAM" id="SSF103473">
    <property type="entry name" value="MFS general substrate transporter"/>
    <property type="match status" value="1"/>
</dbReference>
<protein>
    <submittedName>
        <fullName evidence="2">MFS transporter</fullName>
    </submittedName>
</protein>
<dbReference type="EMBL" id="CP163302">
    <property type="protein sequence ID" value="XDP46195.1"/>
    <property type="molecule type" value="Genomic_DNA"/>
</dbReference>
<organism evidence="2">
    <name type="scientific">Sinomonas puerhi</name>
    <dbReference type="NCBI Taxonomy" id="3238584"/>
    <lineage>
        <taxon>Bacteria</taxon>
        <taxon>Bacillati</taxon>
        <taxon>Actinomycetota</taxon>
        <taxon>Actinomycetes</taxon>
        <taxon>Micrococcales</taxon>
        <taxon>Micrococcaceae</taxon>
        <taxon>Sinomonas</taxon>
    </lineage>
</organism>
<dbReference type="InterPro" id="IPR052952">
    <property type="entry name" value="MFS-Transporter"/>
</dbReference>
<reference evidence="2" key="1">
    <citation type="submission" date="2024-07" db="EMBL/GenBank/DDBJ databases">
        <authorList>
            <person name="fu j."/>
        </authorList>
    </citation>
    <scope>NUCLEOTIDE SEQUENCE</scope>
    <source>
        <strain evidence="2">P10A9</strain>
    </source>
</reference>
<dbReference type="PANTHER" id="PTHR23527">
    <property type="entry name" value="BLL3282 PROTEIN"/>
    <property type="match status" value="1"/>
</dbReference>
<keyword evidence="1" id="KW-0472">Membrane</keyword>
<gene>
    <name evidence="2" type="ORF">AB5L97_04035</name>
</gene>
<evidence type="ECO:0000256" key="1">
    <source>
        <dbReference type="SAM" id="Phobius"/>
    </source>
</evidence>